<dbReference type="AlphaFoldDB" id="A0A841J9P8"/>
<dbReference type="SUPFAM" id="SSF54593">
    <property type="entry name" value="Glyoxalase/Bleomycin resistance protein/Dihydroxybiphenyl dioxygenase"/>
    <property type="match status" value="1"/>
</dbReference>
<dbReference type="RefSeq" id="WP_184081536.1">
    <property type="nucleotide sequence ID" value="NZ_JACIJP010000006.1"/>
</dbReference>
<evidence type="ECO:0000313" key="3">
    <source>
        <dbReference type="Proteomes" id="UP000552700"/>
    </source>
</evidence>
<evidence type="ECO:0000313" key="2">
    <source>
        <dbReference type="EMBL" id="MBB6125225.1"/>
    </source>
</evidence>
<keyword evidence="2" id="KW-0456">Lyase</keyword>
<sequence length="310" mass="34103">MAGVTGIRYVRYLAPDLDLMERFLTDFGLTRSSRTPSALYMRGTGSEHHIHVTELGENSGPVGVGLRVDSLEDLKAIATRAGVKTEPSDEPGGGVRAVLTDPNGMRVDLLYGQDNVDPLPVREPLVMNDSKCAKRLGSFQRPPRGASHISRVEHAVLEGPNYTAAKDFYCDLLGMEMSDSLYTNDPADTVVAFLHCGLGSAYTDHHTIALAQAPQAGFHHSAFVTLDWDDLMLGHYHLKSQGYSHDWGIGRHIMGSEVFDYWRDPFGNRVEHCNDGDMVNDEHEADNVPLEEDVLAIWSPAPSEDLMPSS</sequence>
<comment type="caution">
    <text evidence="2">The sequence shown here is derived from an EMBL/GenBank/DDBJ whole genome shotgun (WGS) entry which is preliminary data.</text>
</comment>
<dbReference type="Gene3D" id="3.10.180.10">
    <property type="entry name" value="2,3-Dihydroxybiphenyl 1,2-Dioxygenase, domain 1"/>
    <property type="match status" value="2"/>
</dbReference>
<dbReference type="InterPro" id="IPR004360">
    <property type="entry name" value="Glyas_Fos-R_dOase_dom"/>
</dbReference>
<proteinExistence type="predicted"/>
<organism evidence="2 3">
    <name type="scientific">Sphingobium subterraneum</name>
    <dbReference type="NCBI Taxonomy" id="627688"/>
    <lineage>
        <taxon>Bacteria</taxon>
        <taxon>Pseudomonadati</taxon>
        <taxon>Pseudomonadota</taxon>
        <taxon>Alphaproteobacteria</taxon>
        <taxon>Sphingomonadales</taxon>
        <taxon>Sphingomonadaceae</taxon>
        <taxon>Sphingobium</taxon>
    </lineage>
</organism>
<protein>
    <submittedName>
        <fullName evidence="2">Catechol 2,3-dioxygenase-like lactoylglutathione lyase family enzyme</fullName>
    </submittedName>
</protein>
<dbReference type="InterPro" id="IPR037523">
    <property type="entry name" value="VOC_core"/>
</dbReference>
<dbReference type="EMBL" id="JACIJP010000006">
    <property type="protein sequence ID" value="MBB6125225.1"/>
    <property type="molecule type" value="Genomic_DNA"/>
</dbReference>
<reference evidence="2 3" key="1">
    <citation type="submission" date="2020-08" db="EMBL/GenBank/DDBJ databases">
        <title>Genomic Encyclopedia of Type Strains, Phase IV (KMG-IV): sequencing the most valuable type-strain genomes for metagenomic binning, comparative biology and taxonomic classification.</title>
        <authorList>
            <person name="Goeker M."/>
        </authorList>
    </citation>
    <scope>NUCLEOTIDE SEQUENCE [LARGE SCALE GENOMIC DNA]</scope>
    <source>
        <strain evidence="2 3">DSM 102255</strain>
    </source>
</reference>
<feature type="domain" description="VOC" evidence="1">
    <location>
        <begin position="151"/>
        <end position="275"/>
    </location>
</feature>
<dbReference type="GO" id="GO:0016829">
    <property type="term" value="F:lyase activity"/>
    <property type="evidence" value="ECO:0007669"/>
    <property type="project" value="UniProtKB-KW"/>
</dbReference>
<name>A0A841J9P8_9SPHN</name>
<evidence type="ECO:0000259" key="1">
    <source>
        <dbReference type="PROSITE" id="PS51819"/>
    </source>
</evidence>
<feature type="domain" description="VOC" evidence="1">
    <location>
        <begin position="6"/>
        <end position="112"/>
    </location>
</feature>
<keyword evidence="3" id="KW-1185">Reference proteome</keyword>
<keyword evidence="2" id="KW-0223">Dioxygenase</keyword>
<accession>A0A841J9P8</accession>
<dbReference type="Proteomes" id="UP000552700">
    <property type="component" value="Unassembled WGS sequence"/>
</dbReference>
<keyword evidence="2" id="KW-0560">Oxidoreductase</keyword>
<gene>
    <name evidence="2" type="ORF">FHS92_002986</name>
</gene>
<dbReference type="GO" id="GO:0051213">
    <property type="term" value="F:dioxygenase activity"/>
    <property type="evidence" value="ECO:0007669"/>
    <property type="project" value="UniProtKB-KW"/>
</dbReference>
<dbReference type="Pfam" id="PF00903">
    <property type="entry name" value="Glyoxalase"/>
    <property type="match status" value="1"/>
</dbReference>
<dbReference type="InterPro" id="IPR029068">
    <property type="entry name" value="Glyas_Bleomycin-R_OHBP_Dase"/>
</dbReference>
<dbReference type="PROSITE" id="PS51819">
    <property type="entry name" value="VOC"/>
    <property type="match status" value="2"/>
</dbReference>